<reference evidence="3" key="1">
    <citation type="journal article" date="2019" name="Int. J. Syst. Evol. Microbiol.">
        <title>The Global Catalogue of Microorganisms (GCM) 10K type strain sequencing project: providing services to taxonomists for standard genome sequencing and annotation.</title>
        <authorList>
            <consortium name="The Broad Institute Genomics Platform"/>
            <consortium name="The Broad Institute Genome Sequencing Center for Infectious Disease"/>
            <person name="Wu L."/>
            <person name="Ma J."/>
        </authorList>
    </citation>
    <scope>NUCLEOTIDE SEQUENCE [LARGE SCALE GENOMIC DNA]</scope>
    <source>
        <strain evidence="3">CCUG 61889</strain>
    </source>
</reference>
<dbReference type="PANTHER" id="PTHR43798">
    <property type="entry name" value="MONOACYLGLYCEROL LIPASE"/>
    <property type="match status" value="1"/>
</dbReference>
<dbReference type="Proteomes" id="UP001595752">
    <property type="component" value="Unassembled WGS sequence"/>
</dbReference>
<dbReference type="EMBL" id="JBHRZT010000072">
    <property type="protein sequence ID" value="MFC3885704.1"/>
    <property type="molecule type" value="Genomic_DNA"/>
</dbReference>
<keyword evidence="2" id="KW-0378">Hydrolase</keyword>
<accession>A0ABV8B932</accession>
<protein>
    <submittedName>
        <fullName evidence="2">Alpha/beta fold hydrolase</fullName>
    </submittedName>
</protein>
<organism evidence="2 3">
    <name type="scientific">Bacillus songklensis</name>
    <dbReference type="NCBI Taxonomy" id="1069116"/>
    <lineage>
        <taxon>Bacteria</taxon>
        <taxon>Bacillati</taxon>
        <taxon>Bacillota</taxon>
        <taxon>Bacilli</taxon>
        <taxon>Bacillales</taxon>
        <taxon>Bacillaceae</taxon>
        <taxon>Bacillus</taxon>
    </lineage>
</organism>
<evidence type="ECO:0000313" key="2">
    <source>
        <dbReference type="EMBL" id="MFC3885704.1"/>
    </source>
</evidence>
<gene>
    <name evidence="2" type="ORF">ACFOU2_20400</name>
</gene>
<dbReference type="InterPro" id="IPR000073">
    <property type="entry name" value="AB_hydrolase_1"/>
</dbReference>
<evidence type="ECO:0000259" key="1">
    <source>
        <dbReference type="Pfam" id="PF00561"/>
    </source>
</evidence>
<comment type="caution">
    <text evidence="2">The sequence shown here is derived from an EMBL/GenBank/DDBJ whole genome shotgun (WGS) entry which is preliminary data.</text>
</comment>
<dbReference type="GO" id="GO:0016787">
    <property type="term" value="F:hydrolase activity"/>
    <property type="evidence" value="ECO:0007669"/>
    <property type="project" value="UniProtKB-KW"/>
</dbReference>
<dbReference type="Pfam" id="PF00561">
    <property type="entry name" value="Abhydrolase_1"/>
    <property type="match status" value="1"/>
</dbReference>
<dbReference type="PANTHER" id="PTHR43798:SF33">
    <property type="entry name" value="HYDROLASE, PUTATIVE (AFU_ORTHOLOGUE AFUA_2G14860)-RELATED"/>
    <property type="match status" value="1"/>
</dbReference>
<dbReference type="Gene3D" id="3.40.50.1820">
    <property type="entry name" value="alpha/beta hydrolase"/>
    <property type="match status" value="1"/>
</dbReference>
<dbReference type="InterPro" id="IPR050266">
    <property type="entry name" value="AB_hydrolase_sf"/>
</dbReference>
<evidence type="ECO:0000313" key="3">
    <source>
        <dbReference type="Proteomes" id="UP001595752"/>
    </source>
</evidence>
<sequence length="256" mass="29012">MKHNETVQTHQLEDVIELDGFKLFVKIMGENRETPTVIMDAGYGDYSKAWTSIYPEIAKLTKVMVYDRAGLGKSEKSPNVRTSLEMVKELKGLLNKLGVEPPYILVGHSFGGVNVRLYASMFPGEAAGVVLVDSTPEDYKDRLLPTMPDKFQEAYHKQFIYEGTYDEFMESLNQVKTNRKHFGDVPLLVLSAGKKAFYSKESQEIWHDMQKELLDLSTKSELIIAQKSGHYIQHDEPEYVVNAIKKIIGESASKVK</sequence>
<feature type="domain" description="AB hydrolase-1" evidence="1">
    <location>
        <begin position="35"/>
        <end position="155"/>
    </location>
</feature>
<keyword evidence="3" id="KW-1185">Reference proteome</keyword>
<dbReference type="RefSeq" id="WP_377918098.1">
    <property type="nucleotide sequence ID" value="NZ_JBHRZT010000072.1"/>
</dbReference>
<dbReference type="InterPro" id="IPR029058">
    <property type="entry name" value="AB_hydrolase_fold"/>
</dbReference>
<proteinExistence type="predicted"/>
<dbReference type="SUPFAM" id="SSF53474">
    <property type="entry name" value="alpha/beta-Hydrolases"/>
    <property type="match status" value="1"/>
</dbReference>
<name>A0ABV8B932_9BACI</name>